<dbReference type="PROSITE" id="PS50887">
    <property type="entry name" value="GGDEF"/>
    <property type="match status" value="1"/>
</dbReference>
<keyword evidence="4 6" id="KW-0472">Membrane</keyword>
<dbReference type="FunFam" id="3.30.70.270:FF:000001">
    <property type="entry name" value="Diguanylate cyclase domain protein"/>
    <property type="match status" value="1"/>
</dbReference>
<dbReference type="InterPro" id="IPR000160">
    <property type="entry name" value="GGDEF_dom"/>
</dbReference>
<organism evidence="11 12">
    <name type="scientific">Zemynaea arenosa</name>
    <dbReference type="NCBI Taxonomy" id="2561931"/>
    <lineage>
        <taxon>Bacteria</taxon>
        <taxon>Pseudomonadati</taxon>
        <taxon>Pseudomonadota</taxon>
        <taxon>Betaproteobacteria</taxon>
        <taxon>Burkholderiales</taxon>
        <taxon>Oxalobacteraceae</taxon>
        <taxon>Telluria group</taxon>
        <taxon>Zemynaea</taxon>
    </lineage>
</organism>
<dbReference type="Gene3D" id="3.30.70.270">
    <property type="match status" value="1"/>
</dbReference>
<dbReference type="InterPro" id="IPR035919">
    <property type="entry name" value="EAL_sf"/>
</dbReference>
<dbReference type="EMBL" id="SPVF01000047">
    <property type="protein sequence ID" value="TFW27803.1"/>
    <property type="molecule type" value="Genomic_DNA"/>
</dbReference>
<dbReference type="InterPro" id="IPR029787">
    <property type="entry name" value="Nucleotide_cyclase"/>
</dbReference>
<keyword evidence="12" id="KW-1185">Reference proteome</keyword>
<dbReference type="Gene3D" id="3.30.450.350">
    <property type="entry name" value="CHASE domain"/>
    <property type="match status" value="1"/>
</dbReference>
<dbReference type="Pfam" id="PF00563">
    <property type="entry name" value="EAL"/>
    <property type="match status" value="1"/>
</dbReference>
<dbReference type="SUPFAM" id="SSF55785">
    <property type="entry name" value="PYP-like sensor domain (PAS domain)"/>
    <property type="match status" value="1"/>
</dbReference>
<dbReference type="SMART" id="SM01079">
    <property type="entry name" value="CHASE"/>
    <property type="match status" value="1"/>
</dbReference>
<dbReference type="CDD" id="cd01949">
    <property type="entry name" value="GGDEF"/>
    <property type="match status" value="1"/>
</dbReference>
<dbReference type="InterPro" id="IPR001610">
    <property type="entry name" value="PAC"/>
</dbReference>
<accession>A0A4Y9ST28</accession>
<dbReference type="Gene3D" id="3.30.450.20">
    <property type="entry name" value="PAS domain"/>
    <property type="match status" value="1"/>
</dbReference>
<proteinExistence type="predicted"/>
<dbReference type="InterPro" id="IPR052155">
    <property type="entry name" value="Biofilm_reg_signaling"/>
</dbReference>
<evidence type="ECO:0000256" key="6">
    <source>
        <dbReference type="SAM" id="Phobius"/>
    </source>
</evidence>
<dbReference type="FunFam" id="3.20.20.450:FF:000001">
    <property type="entry name" value="Cyclic di-GMP phosphodiesterase yahA"/>
    <property type="match status" value="1"/>
</dbReference>
<dbReference type="InterPro" id="IPR013656">
    <property type="entry name" value="PAS_4"/>
</dbReference>
<evidence type="ECO:0000259" key="7">
    <source>
        <dbReference type="PROSITE" id="PS50113"/>
    </source>
</evidence>
<evidence type="ECO:0000256" key="5">
    <source>
        <dbReference type="ARBA" id="ARBA00051114"/>
    </source>
</evidence>
<dbReference type="SUPFAM" id="SSF55073">
    <property type="entry name" value="Nucleotide cyclase"/>
    <property type="match status" value="1"/>
</dbReference>
<evidence type="ECO:0000256" key="3">
    <source>
        <dbReference type="ARBA" id="ARBA00022989"/>
    </source>
</evidence>
<dbReference type="InterPro" id="IPR043128">
    <property type="entry name" value="Rev_trsase/Diguanyl_cyclase"/>
</dbReference>
<dbReference type="Pfam" id="PF08448">
    <property type="entry name" value="PAS_4"/>
    <property type="match status" value="1"/>
</dbReference>
<dbReference type="InterPro" id="IPR042240">
    <property type="entry name" value="CHASE_sf"/>
</dbReference>
<evidence type="ECO:0000259" key="10">
    <source>
        <dbReference type="PROSITE" id="PS50887"/>
    </source>
</evidence>
<dbReference type="Proteomes" id="UP000298438">
    <property type="component" value="Unassembled WGS sequence"/>
</dbReference>
<comment type="subcellular location">
    <subcellularLocation>
        <location evidence="1">Membrane</location>
    </subcellularLocation>
</comment>
<dbReference type="Gene3D" id="3.20.20.450">
    <property type="entry name" value="EAL domain"/>
    <property type="match status" value="1"/>
</dbReference>
<comment type="catalytic activity">
    <reaction evidence="5">
        <text>3',3'-c-di-GMP + H2O = 5'-phosphoguanylyl(3'-&gt;5')guanosine + H(+)</text>
        <dbReference type="Rhea" id="RHEA:24902"/>
        <dbReference type="ChEBI" id="CHEBI:15377"/>
        <dbReference type="ChEBI" id="CHEBI:15378"/>
        <dbReference type="ChEBI" id="CHEBI:58754"/>
        <dbReference type="ChEBI" id="CHEBI:58805"/>
        <dbReference type="EC" id="3.1.4.52"/>
    </reaction>
    <physiologicalReaction direction="left-to-right" evidence="5">
        <dbReference type="Rhea" id="RHEA:24903"/>
    </physiologicalReaction>
</comment>
<keyword evidence="3 6" id="KW-1133">Transmembrane helix</keyword>
<dbReference type="SMART" id="SM00086">
    <property type="entry name" value="PAC"/>
    <property type="match status" value="1"/>
</dbReference>
<evidence type="ECO:0000256" key="4">
    <source>
        <dbReference type="ARBA" id="ARBA00023136"/>
    </source>
</evidence>
<dbReference type="Pfam" id="PF00990">
    <property type="entry name" value="GGDEF"/>
    <property type="match status" value="1"/>
</dbReference>
<feature type="domain" description="EAL" evidence="9">
    <location>
        <begin position="694"/>
        <end position="948"/>
    </location>
</feature>
<dbReference type="PROSITE" id="PS50883">
    <property type="entry name" value="EAL"/>
    <property type="match status" value="1"/>
</dbReference>
<dbReference type="GO" id="GO:0016020">
    <property type="term" value="C:membrane"/>
    <property type="evidence" value="ECO:0007669"/>
    <property type="project" value="UniProtKB-SubCell"/>
</dbReference>
<evidence type="ECO:0000256" key="2">
    <source>
        <dbReference type="ARBA" id="ARBA00022692"/>
    </source>
</evidence>
<dbReference type="InterPro" id="IPR001633">
    <property type="entry name" value="EAL_dom"/>
</dbReference>
<feature type="domain" description="PAC" evidence="7">
    <location>
        <begin position="468"/>
        <end position="520"/>
    </location>
</feature>
<comment type="caution">
    <text evidence="11">The sequence shown here is derived from an EMBL/GenBank/DDBJ whole genome shotgun (WGS) entry which is preliminary data.</text>
</comment>
<evidence type="ECO:0000313" key="11">
    <source>
        <dbReference type="EMBL" id="TFW27803.1"/>
    </source>
</evidence>
<dbReference type="PROSITE" id="PS50113">
    <property type="entry name" value="PAC"/>
    <property type="match status" value="1"/>
</dbReference>
<feature type="domain" description="CHASE" evidence="8">
    <location>
        <begin position="75"/>
        <end position="260"/>
    </location>
</feature>
<dbReference type="NCBIfam" id="TIGR00229">
    <property type="entry name" value="sensory_box"/>
    <property type="match status" value="1"/>
</dbReference>
<dbReference type="RefSeq" id="WP_135205806.1">
    <property type="nucleotide sequence ID" value="NZ_SPVF01000047.1"/>
</dbReference>
<evidence type="ECO:0000259" key="8">
    <source>
        <dbReference type="PROSITE" id="PS50839"/>
    </source>
</evidence>
<name>A0A4Y9ST28_9BURK</name>
<feature type="transmembrane region" description="Helical" evidence="6">
    <location>
        <begin position="330"/>
        <end position="349"/>
    </location>
</feature>
<dbReference type="InterPro" id="IPR006189">
    <property type="entry name" value="CHASE_dom"/>
</dbReference>
<dbReference type="NCBIfam" id="TIGR00254">
    <property type="entry name" value="GGDEF"/>
    <property type="match status" value="1"/>
</dbReference>
<evidence type="ECO:0000313" key="12">
    <source>
        <dbReference type="Proteomes" id="UP000298438"/>
    </source>
</evidence>
<feature type="domain" description="GGDEF" evidence="10">
    <location>
        <begin position="552"/>
        <end position="685"/>
    </location>
</feature>
<dbReference type="PANTHER" id="PTHR44757:SF2">
    <property type="entry name" value="BIOFILM ARCHITECTURE MAINTENANCE PROTEIN MBAA"/>
    <property type="match status" value="1"/>
</dbReference>
<reference evidence="11 12" key="1">
    <citation type="submission" date="2019-03" db="EMBL/GenBank/DDBJ databases">
        <title>Draft Genome Sequence of Massilia arenosa sp. nov., a Novel Massilia Species Isolated from a Sandy-loam Maize Soil.</title>
        <authorList>
            <person name="Raths R."/>
            <person name="Peta V."/>
            <person name="Bucking H."/>
        </authorList>
    </citation>
    <scope>NUCLEOTIDE SEQUENCE [LARGE SCALE GENOMIC DNA]</scope>
    <source>
        <strain evidence="11 12">MC02</strain>
    </source>
</reference>
<dbReference type="PANTHER" id="PTHR44757">
    <property type="entry name" value="DIGUANYLATE CYCLASE DGCP"/>
    <property type="match status" value="1"/>
</dbReference>
<sequence>MPAGPSKSSLSLAAACALGGGLVATVMLFGAVARLEYERTALNFSQRANVRVAAVQHGLQQAVEVVTVTNQLFASVQPVTRQQFHDFTVPLLERYPFISAFNFHRVVPGEQRAAIEAQLRQAVPGTVLREMRNGRLEVAPARSQYNIVDYLEPLAGNEPAFGLNVSPNSRVAAALAASVASGKPAATGLLTLAQDHGGQHHGFEVLMAVYKRGAPLETLDQRRAALLGDTAAIMRPHGLVQRILADANLLTERGVMVDVYASREPDPATLVYNGGPAAQPGPLDRAGTQLAALLHAPDPVAMAGHIDVAGQPWHVVVRQAPTPFLDNHTGSLSTLVGGVLLTLLLTVYVQATVRRSRRVQALVAERTVDLKRSNEALIEDVIARKRTEKALQESEQRFRQLVTMSTDWYWEQDEELRFTYVSSDVATKGGVDSARYLGKTRWEAAPGFLDSDSGRTHKLLLEAHQSFANFEYVVRDDNGTERWFCISGEPLFDELNRFMGYRGTGSDITARKATEQRIHHVAQHDVLTGLPNRSLLQDRLSQAIAYSERSGQPIWVMLIDLDRFKFVNDSMGHKAGDVLLVTVAARLHGALRETDTVARLSGDEFVVILTGHGEERLTPEIVQRLMDSVAQPVMLGTKEFSVTASIGVAVYPTDGAPADALIEHADIAMYRAKKLGRNNFQFYTPAMNDEAQERVRIEGALRKALDRGEFVLHYQPQVDLATGEIVGMEALLRWKHPELGMVPPGRFIGVAEDTGLIAPIGAWVMRTAAQQNKAWQDAGLGQLRVAVNLSARQFASPDLVADIERVLADTGLPPEYLEIELTESLFMSDIAQAVDVLHGMKALGIKLSIDDFGTGYSSLSYLSRFPIDVLKIDRSFVNDIDRDASDAAIVASIITLAHNLKLSVIAEGVESAGQLDYLRRHGCDEMQGFYFSKPLPADEFAALLRARTALALAAPELDEETA</sequence>
<dbReference type="PROSITE" id="PS50839">
    <property type="entry name" value="CHASE"/>
    <property type="match status" value="1"/>
</dbReference>
<evidence type="ECO:0000259" key="9">
    <source>
        <dbReference type="PROSITE" id="PS50883"/>
    </source>
</evidence>
<dbReference type="GO" id="GO:0071111">
    <property type="term" value="F:cyclic-guanylate-specific phosphodiesterase activity"/>
    <property type="evidence" value="ECO:0007669"/>
    <property type="project" value="UniProtKB-EC"/>
</dbReference>
<dbReference type="InterPro" id="IPR035965">
    <property type="entry name" value="PAS-like_dom_sf"/>
</dbReference>
<dbReference type="SMART" id="SM00052">
    <property type="entry name" value="EAL"/>
    <property type="match status" value="1"/>
</dbReference>
<dbReference type="OrthoDB" id="9813903at2"/>
<dbReference type="SUPFAM" id="SSF141868">
    <property type="entry name" value="EAL domain-like"/>
    <property type="match status" value="1"/>
</dbReference>
<protein>
    <submittedName>
        <fullName evidence="11">EAL domain-containing protein</fullName>
    </submittedName>
</protein>
<dbReference type="CDD" id="cd01948">
    <property type="entry name" value="EAL"/>
    <property type="match status" value="1"/>
</dbReference>
<dbReference type="AlphaFoldDB" id="A0A4Y9ST28"/>
<gene>
    <name evidence="11" type="ORF">E4L96_03305</name>
</gene>
<dbReference type="Pfam" id="PF03924">
    <property type="entry name" value="CHASE"/>
    <property type="match status" value="1"/>
</dbReference>
<dbReference type="CDD" id="cd00130">
    <property type="entry name" value="PAS"/>
    <property type="match status" value="1"/>
</dbReference>
<dbReference type="GO" id="GO:0071732">
    <property type="term" value="P:cellular response to nitric oxide"/>
    <property type="evidence" value="ECO:0007669"/>
    <property type="project" value="UniProtKB-ARBA"/>
</dbReference>
<dbReference type="GO" id="GO:0007165">
    <property type="term" value="P:signal transduction"/>
    <property type="evidence" value="ECO:0007669"/>
    <property type="project" value="UniProtKB-ARBA"/>
</dbReference>
<dbReference type="InterPro" id="IPR000700">
    <property type="entry name" value="PAS-assoc_C"/>
</dbReference>
<keyword evidence="2 6" id="KW-0812">Transmembrane</keyword>
<dbReference type="SMART" id="SM00267">
    <property type="entry name" value="GGDEF"/>
    <property type="match status" value="1"/>
</dbReference>
<dbReference type="InterPro" id="IPR000014">
    <property type="entry name" value="PAS"/>
</dbReference>
<evidence type="ECO:0000256" key="1">
    <source>
        <dbReference type="ARBA" id="ARBA00004370"/>
    </source>
</evidence>